<reference evidence="2" key="2">
    <citation type="submission" date="2020-07" db="EMBL/GenBank/DDBJ databases">
        <authorList>
            <person name="Vera ALvarez R."/>
            <person name="Arias-Moreno D.M."/>
            <person name="Jimenez-Jacinto V."/>
            <person name="Jimenez-Bremont J.F."/>
            <person name="Swaminathan K."/>
            <person name="Moose S.P."/>
            <person name="Guerrero-Gonzalez M.L."/>
            <person name="Marino-Ramirez L."/>
            <person name="Landsman D."/>
            <person name="Rodriguez-Kessler M."/>
            <person name="Delgado-Sanchez P."/>
        </authorList>
    </citation>
    <scope>NUCLEOTIDE SEQUENCE</scope>
    <source>
        <tissue evidence="2">Cladode</tissue>
    </source>
</reference>
<feature type="chain" id="PRO_5028257305" description="Secreted protein" evidence="1">
    <location>
        <begin position="24"/>
        <end position="162"/>
    </location>
</feature>
<name>A0A7C8ZQX1_OPUST</name>
<protein>
    <recommendedName>
        <fullName evidence="3">Secreted protein</fullName>
    </recommendedName>
</protein>
<accession>A0A7C8ZQX1</accession>
<reference evidence="2" key="1">
    <citation type="journal article" date="2013" name="J. Plant Res.">
        <title>Effect of fungi and light on seed germination of three Opuntia species from semiarid lands of central Mexico.</title>
        <authorList>
            <person name="Delgado-Sanchez P."/>
            <person name="Jimenez-Bremont J.F."/>
            <person name="Guerrero-Gonzalez Mde L."/>
            <person name="Flores J."/>
        </authorList>
    </citation>
    <scope>NUCLEOTIDE SEQUENCE</scope>
    <source>
        <tissue evidence="2">Cladode</tissue>
    </source>
</reference>
<dbReference type="EMBL" id="GISG01158953">
    <property type="protein sequence ID" value="MBA4649194.1"/>
    <property type="molecule type" value="Transcribed_RNA"/>
</dbReference>
<evidence type="ECO:0008006" key="3">
    <source>
        <dbReference type="Google" id="ProtNLM"/>
    </source>
</evidence>
<evidence type="ECO:0000313" key="2">
    <source>
        <dbReference type="EMBL" id="MBA4649194.1"/>
    </source>
</evidence>
<sequence>MLAATVRVRFCFFLASIVATARPGSVWRHLGRSTTAGRISNCRRAAVVGPDLLLTSASSLSFLIRSSSSSSSFYWRHRLNLSEIASRRPSSSSHRLARSLSVARLRGLRFRSKHQYQPCTAPQPPSLPATASPPCTPLFLSLSLSARLLRVSGVLGVSEGGR</sequence>
<proteinExistence type="predicted"/>
<organism evidence="2">
    <name type="scientific">Opuntia streptacantha</name>
    <name type="common">Prickly pear cactus</name>
    <name type="synonym">Opuntia cardona</name>
    <dbReference type="NCBI Taxonomy" id="393608"/>
    <lineage>
        <taxon>Eukaryota</taxon>
        <taxon>Viridiplantae</taxon>
        <taxon>Streptophyta</taxon>
        <taxon>Embryophyta</taxon>
        <taxon>Tracheophyta</taxon>
        <taxon>Spermatophyta</taxon>
        <taxon>Magnoliopsida</taxon>
        <taxon>eudicotyledons</taxon>
        <taxon>Gunneridae</taxon>
        <taxon>Pentapetalae</taxon>
        <taxon>Caryophyllales</taxon>
        <taxon>Cactineae</taxon>
        <taxon>Cactaceae</taxon>
        <taxon>Opuntioideae</taxon>
        <taxon>Opuntia</taxon>
    </lineage>
</organism>
<keyword evidence="1" id="KW-0732">Signal</keyword>
<evidence type="ECO:0000256" key="1">
    <source>
        <dbReference type="SAM" id="SignalP"/>
    </source>
</evidence>
<feature type="signal peptide" evidence="1">
    <location>
        <begin position="1"/>
        <end position="23"/>
    </location>
</feature>
<dbReference type="AlphaFoldDB" id="A0A7C8ZQX1"/>